<evidence type="ECO:0000256" key="2">
    <source>
        <dbReference type="ARBA" id="ARBA00007579"/>
    </source>
</evidence>
<accession>A0ABV1RI84</accession>
<dbReference type="RefSeq" id="WP_350402094.1">
    <property type="nucleotide sequence ID" value="NZ_JBELOE010000217.1"/>
</dbReference>
<feature type="binding site" evidence="10">
    <location>
        <position position="37"/>
    </location>
    <ligand>
        <name>Mn(2+)</name>
        <dbReference type="ChEBI" id="CHEBI:29035"/>
    </ligand>
</feature>
<comment type="catalytic activity">
    <reaction evidence="10">
        <text>isopentenyl diphosphate = dimethylallyl diphosphate</text>
        <dbReference type="Rhea" id="RHEA:23284"/>
        <dbReference type="ChEBI" id="CHEBI:57623"/>
        <dbReference type="ChEBI" id="CHEBI:128769"/>
        <dbReference type="EC" id="5.3.3.2"/>
    </reaction>
</comment>
<reference evidence="12 13" key="1">
    <citation type="submission" date="2024-06" db="EMBL/GenBank/DDBJ databases">
        <authorList>
            <person name="Chen R.Y."/>
        </authorList>
    </citation>
    <scope>NUCLEOTIDE SEQUENCE [LARGE SCALE GENOMIC DNA]</scope>
    <source>
        <strain evidence="12 13">D2</strain>
    </source>
</reference>
<dbReference type="NCBIfam" id="NF002995">
    <property type="entry name" value="PRK03759.1"/>
    <property type="match status" value="1"/>
</dbReference>
<gene>
    <name evidence="10 12" type="primary">idi</name>
    <name evidence="12" type="ORF">ABS311_12210</name>
</gene>
<sequence>MKINNKISKNLVVLVNRNGQPIGVEDKESAHRKGLLHAAFSVFIFNTHGQLLLQQRALTKYHSPGLWSNSCCSHPLYKEKFTAAAKRRLQEELGIQCSLTKVCIKTYKLDVGQSMYEHEYNQIFFGIFNGSPLPCKEEVENWRWVEFDELIRELQSSNENYTSWFAWLCEELSNEVSEFISKIKQKTV</sequence>
<name>A0ABV1RI84_9ALTE</name>
<dbReference type="PANTHER" id="PTHR10885">
    <property type="entry name" value="ISOPENTENYL-DIPHOSPHATE DELTA-ISOMERASE"/>
    <property type="match status" value="1"/>
</dbReference>
<dbReference type="NCBIfam" id="TIGR02150">
    <property type="entry name" value="IPP_isom_1"/>
    <property type="match status" value="1"/>
</dbReference>
<keyword evidence="6 10" id="KW-0460">Magnesium</keyword>
<organism evidence="12 13">
    <name type="scientific">Catenovulum sediminis</name>
    <dbReference type="NCBI Taxonomy" id="1740262"/>
    <lineage>
        <taxon>Bacteria</taxon>
        <taxon>Pseudomonadati</taxon>
        <taxon>Pseudomonadota</taxon>
        <taxon>Gammaproteobacteria</taxon>
        <taxon>Alteromonadales</taxon>
        <taxon>Alteromonadaceae</taxon>
        <taxon>Catenovulum</taxon>
    </lineage>
</organism>
<evidence type="ECO:0000256" key="7">
    <source>
        <dbReference type="ARBA" id="ARBA00023211"/>
    </source>
</evidence>
<dbReference type="EC" id="5.3.3.2" evidence="3 10"/>
<evidence type="ECO:0000256" key="3">
    <source>
        <dbReference type="ARBA" id="ARBA00012057"/>
    </source>
</evidence>
<dbReference type="InterPro" id="IPR000086">
    <property type="entry name" value="NUDIX_hydrolase_dom"/>
</dbReference>
<feature type="binding site" evidence="10">
    <location>
        <position position="92"/>
    </location>
    <ligand>
        <name>Mg(2+)</name>
        <dbReference type="ChEBI" id="CHEBI:18420"/>
    </ligand>
</feature>
<proteinExistence type="inferred from homology"/>
<evidence type="ECO:0000313" key="13">
    <source>
        <dbReference type="Proteomes" id="UP001467690"/>
    </source>
</evidence>
<keyword evidence="4 10" id="KW-0963">Cytoplasm</keyword>
<evidence type="ECO:0000259" key="11">
    <source>
        <dbReference type="PROSITE" id="PS51462"/>
    </source>
</evidence>
<dbReference type="GO" id="GO:0004452">
    <property type="term" value="F:isopentenyl-diphosphate delta-isomerase activity"/>
    <property type="evidence" value="ECO:0007669"/>
    <property type="project" value="UniProtKB-EC"/>
</dbReference>
<dbReference type="InterPro" id="IPR011876">
    <property type="entry name" value="IsopentenylPP_isomerase_typ1"/>
</dbReference>
<protein>
    <recommendedName>
        <fullName evidence="3 10">Isopentenyl-diphosphate Delta-isomerase</fullName>
        <shortName evidence="10">IPP isomerase</shortName>
        <ecNumber evidence="3 10">5.3.3.2</ecNumber>
    </recommendedName>
    <alternativeName>
        <fullName evidence="10">IPP:DMAPP isomerase</fullName>
    </alternativeName>
    <alternativeName>
        <fullName evidence="10">Isopentenyl pyrophosphate isomerase</fullName>
    </alternativeName>
</protein>
<comment type="cofactor">
    <cofactor evidence="10">
        <name>Mn(2+)</name>
        <dbReference type="ChEBI" id="CHEBI:29035"/>
    </cofactor>
    <text evidence="10">Binds 1 Mn(2+) ion per subunit.</text>
</comment>
<comment type="subcellular location">
    <subcellularLocation>
        <location evidence="10">Cytoplasm</location>
    </subcellularLocation>
</comment>
<evidence type="ECO:0000256" key="6">
    <source>
        <dbReference type="ARBA" id="ARBA00022842"/>
    </source>
</evidence>
<dbReference type="InterPro" id="IPR056375">
    <property type="entry name" value="Idi_bact"/>
</dbReference>
<feature type="active site" evidence="10">
    <location>
        <position position="119"/>
    </location>
</feature>
<keyword evidence="7 10" id="KW-0464">Manganese</keyword>
<dbReference type="Gene3D" id="3.90.79.10">
    <property type="entry name" value="Nucleoside Triphosphate Pyrophosphohydrolase"/>
    <property type="match status" value="1"/>
</dbReference>
<comment type="cofactor">
    <cofactor evidence="10">
        <name>Mg(2+)</name>
        <dbReference type="ChEBI" id="CHEBI:18420"/>
    </cofactor>
    <text evidence="10">Binds 1 Mg(2+) ion per subunit. The magnesium ion binds only when substrate is bound.</text>
</comment>
<dbReference type="EMBL" id="JBELOE010000217">
    <property type="protein sequence ID" value="MER2492640.1"/>
    <property type="molecule type" value="Genomic_DNA"/>
</dbReference>
<evidence type="ECO:0000256" key="10">
    <source>
        <dbReference type="HAMAP-Rule" id="MF_00202"/>
    </source>
</evidence>
<dbReference type="CDD" id="cd02885">
    <property type="entry name" value="NUDIX_IPP_Isomerase"/>
    <property type="match status" value="1"/>
</dbReference>
<feature type="domain" description="Nudix hydrolase" evidence="11">
    <location>
        <begin position="35"/>
        <end position="167"/>
    </location>
</feature>
<evidence type="ECO:0000256" key="1">
    <source>
        <dbReference type="ARBA" id="ARBA00004826"/>
    </source>
</evidence>
<evidence type="ECO:0000256" key="9">
    <source>
        <dbReference type="ARBA" id="ARBA00023235"/>
    </source>
</evidence>
<keyword evidence="9 10" id="KW-0413">Isomerase</keyword>
<dbReference type="PIRSF" id="PIRSF018427">
    <property type="entry name" value="Isopntndiph_ism"/>
    <property type="match status" value="1"/>
</dbReference>
<dbReference type="PANTHER" id="PTHR10885:SF0">
    <property type="entry name" value="ISOPENTENYL-DIPHOSPHATE DELTA-ISOMERASE"/>
    <property type="match status" value="1"/>
</dbReference>
<evidence type="ECO:0000313" key="12">
    <source>
        <dbReference type="EMBL" id="MER2492640.1"/>
    </source>
</evidence>
<comment type="pathway">
    <text evidence="1 10">Isoprenoid biosynthesis; dimethylallyl diphosphate biosynthesis; dimethylallyl diphosphate from isopentenyl diphosphate: step 1/1.</text>
</comment>
<feature type="active site" evidence="10">
    <location>
        <position position="72"/>
    </location>
</feature>
<feature type="binding site" evidence="10">
    <location>
        <position position="119"/>
    </location>
    <ligand>
        <name>Mn(2+)</name>
        <dbReference type="ChEBI" id="CHEBI:29035"/>
    </ligand>
</feature>
<keyword evidence="13" id="KW-1185">Reference proteome</keyword>
<evidence type="ECO:0000256" key="8">
    <source>
        <dbReference type="ARBA" id="ARBA00023229"/>
    </source>
</evidence>
<evidence type="ECO:0000256" key="5">
    <source>
        <dbReference type="ARBA" id="ARBA00022723"/>
    </source>
</evidence>
<feature type="binding site" evidence="10">
    <location>
        <position position="74"/>
    </location>
    <ligand>
        <name>Mn(2+)</name>
        <dbReference type="ChEBI" id="CHEBI:29035"/>
    </ligand>
</feature>
<dbReference type="InterPro" id="IPR015797">
    <property type="entry name" value="NUDIX_hydrolase-like_dom_sf"/>
</dbReference>
<feature type="binding site" evidence="10">
    <location>
        <position position="117"/>
    </location>
    <ligand>
        <name>Mn(2+)</name>
        <dbReference type="ChEBI" id="CHEBI:29035"/>
    </ligand>
</feature>
<dbReference type="Pfam" id="PF00293">
    <property type="entry name" value="NUDIX"/>
    <property type="match status" value="1"/>
</dbReference>
<comment type="caution">
    <text evidence="12">The sequence shown here is derived from an EMBL/GenBank/DDBJ whole genome shotgun (WGS) entry which is preliminary data.</text>
</comment>
<evidence type="ECO:0000256" key="4">
    <source>
        <dbReference type="ARBA" id="ARBA00022490"/>
    </source>
</evidence>
<dbReference type="SUPFAM" id="SSF55811">
    <property type="entry name" value="Nudix"/>
    <property type="match status" value="1"/>
</dbReference>
<keyword evidence="8 10" id="KW-0414">Isoprene biosynthesis</keyword>
<feature type="binding site" evidence="10">
    <location>
        <position position="31"/>
    </location>
    <ligand>
        <name>Mn(2+)</name>
        <dbReference type="ChEBI" id="CHEBI:29035"/>
    </ligand>
</feature>
<dbReference type="Proteomes" id="UP001467690">
    <property type="component" value="Unassembled WGS sequence"/>
</dbReference>
<keyword evidence="5 10" id="KW-0479">Metal-binding</keyword>
<dbReference type="HAMAP" id="MF_00202">
    <property type="entry name" value="Idi"/>
    <property type="match status" value="1"/>
</dbReference>
<dbReference type="PROSITE" id="PS51462">
    <property type="entry name" value="NUDIX"/>
    <property type="match status" value="1"/>
</dbReference>
<comment type="function">
    <text evidence="10">Catalyzes the 1,3-allylic rearrangement of the homoallylic substrate isopentenyl (IPP) to its highly electrophilic allylic isomer, dimethylallyl diphosphate (DMAPP).</text>
</comment>
<comment type="similarity">
    <text evidence="2 10">Belongs to the IPP isomerase type 1 family.</text>
</comment>